<dbReference type="SMART" id="SM00248">
    <property type="entry name" value="ANK"/>
    <property type="match status" value="7"/>
</dbReference>
<dbReference type="GO" id="GO:0005886">
    <property type="term" value="C:plasma membrane"/>
    <property type="evidence" value="ECO:0007669"/>
    <property type="project" value="TreeGrafter"/>
</dbReference>
<keyword evidence="2 8" id="KW-0812">Transmembrane</keyword>
<evidence type="ECO:0000313" key="10">
    <source>
        <dbReference type="EnsemblPlants" id="LPERR07G14550.1"/>
    </source>
</evidence>
<dbReference type="Pfam" id="PF13962">
    <property type="entry name" value="PGG"/>
    <property type="match status" value="1"/>
</dbReference>
<proteinExistence type="predicted"/>
<organism evidence="10 11">
    <name type="scientific">Leersia perrieri</name>
    <dbReference type="NCBI Taxonomy" id="77586"/>
    <lineage>
        <taxon>Eukaryota</taxon>
        <taxon>Viridiplantae</taxon>
        <taxon>Streptophyta</taxon>
        <taxon>Embryophyta</taxon>
        <taxon>Tracheophyta</taxon>
        <taxon>Spermatophyta</taxon>
        <taxon>Magnoliopsida</taxon>
        <taxon>Liliopsida</taxon>
        <taxon>Poales</taxon>
        <taxon>Poaceae</taxon>
        <taxon>BOP clade</taxon>
        <taxon>Oryzoideae</taxon>
        <taxon>Oryzeae</taxon>
        <taxon>Oryzinae</taxon>
        <taxon>Leersia</taxon>
    </lineage>
</organism>
<evidence type="ECO:0000259" key="9">
    <source>
        <dbReference type="Pfam" id="PF13962"/>
    </source>
</evidence>
<dbReference type="PANTHER" id="PTHR24186:SF50">
    <property type="entry name" value="ANKYRIN REPEAT-CONTAINING PROTEIN ITN1-LIKE ISOFORM X1"/>
    <property type="match status" value="1"/>
</dbReference>
<keyword evidence="5 7" id="KW-0040">ANK repeat</keyword>
<dbReference type="Gramene" id="LPERR07G14550.1">
    <property type="protein sequence ID" value="LPERR07G14550.1"/>
    <property type="gene ID" value="LPERR07G14550"/>
</dbReference>
<name>A0A0D9WZR8_9ORYZ</name>
<feature type="repeat" description="ANK" evidence="7">
    <location>
        <begin position="309"/>
        <end position="341"/>
    </location>
</feature>
<dbReference type="HOGENOM" id="CLU_000134_36_4_1"/>
<evidence type="ECO:0000256" key="1">
    <source>
        <dbReference type="ARBA" id="ARBA00004141"/>
    </source>
</evidence>
<dbReference type="PROSITE" id="PS50297">
    <property type="entry name" value="ANK_REP_REGION"/>
    <property type="match status" value="3"/>
</dbReference>
<dbReference type="PROSITE" id="PS50088">
    <property type="entry name" value="ANK_REPEAT"/>
    <property type="match status" value="3"/>
</dbReference>
<keyword evidence="11" id="KW-1185">Reference proteome</keyword>
<protein>
    <recommendedName>
        <fullName evidence="9">PGG domain-containing protein</fullName>
    </recommendedName>
</protein>
<evidence type="ECO:0000256" key="3">
    <source>
        <dbReference type="ARBA" id="ARBA00022737"/>
    </source>
</evidence>
<evidence type="ECO:0000256" key="4">
    <source>
        <dbReference type="ARBA" id="ARBA00022989"/>
    </source>
</evidence>
<evidence type="ECO:0000256" key="5">
    <source>
        <dbReference type="ARBA" id="ARBA00023043"/>
    </source>
</evidence>
<dbReference type="EnsemblPlants" id="LPERR07G14550.1">
    <property type="protein sequence ID" value="LPERR07G14550.1"/>
    <property type="gene ID" value="LPERR07G14550"/>
</dbReference>
<feature type="repeat" description="ANK" evidence="7">
    <location>
        <begin position="203"/>
        <end position="235"/>
    </location>
</feature>
<dbReference type="STRING" id="77586.A0A0D9WZR8"/>
<feature type="transmembrane region" description="Helical" evidence="8">
    <location>
        <begin position="454"/>
        <end position="475"/>
    </location>
</feature>
<dbReference type="eggNOG" id="KOG0504">
    <property type="taxonomic scope" value="Eukaryota"/>
</dbReference>
<evidence type="ECO:0000256" key="7">
    <source>
        <dbReference type="PROSITE-ProRule" id="PRU00023"/>
    </source>
</evidence>
<dbReference type="SUPFAM" id="SSF48403">
    <property type="entry name" value="Ankyrin repeat"/>
    <property type="match status" value="1"/>
</dbReference>
<evidence type="ECO:0000256" key="8">
    <source>
        <dbReference type="SAM" id="Phobius"/>
    </source>
</evidence>
<feature type="transmembrane region" description="Helical" evidence="8">
    <location>
        <begin position="412"/>
        <end position="434"/>
    </location>
</feature>
<feature type="transmembrane region" description="Helical" evidence="8">
    <location>
        <begin position="487"/>
        <end position="516"/>
    </location>
</feature>
<dbReference type="InterPro" id="IPR002110">
    <property type="entry name" value="Ankyrin_rpt"/>
</dbReference>
<reference evidence="11" key="2">
    <citation type="submission" date="2013-12" db="EMBL/GenBank/DDBJ databases">
        <authorList>
            <person name="Yu Y."/>
            <person name="Lee S."/>
            <person name="de Baynast K."/>
            <person name="Wissotski M."/>
            <person name="Liu L."/>
            <person name="Talag J."/>
            <person name="Goicoechea J."/>
            <person name="Angelova A."/>
            <person name="Jetty R."/>
            <person name="Kudrna D."/>
            <person name="Golser W."/>
            <person name="Rivera L."/>
            <person name="Zhang J."/>
            <person name="Wing R."/>
        </authorList>
    </citation>
    <scope>NUCLEOTIDE SEQUENCE</scope>
</reference>
<dbReference type="AlphaFoldDB" id="A0A0D9WZR8"/>
<reference evidence="10 11" key="1">
    <citation type="submission" date="2012-08" db="EMBL/GenBank/DDBJ databases">
        <title>Oryza genome evolution.</title>
        <authorList>
            <person name="Wing R.A."/>
        </authorList>
    </citation>
    <scope>NUCLEOTIDE SEQUENCE</scope>
</reference>
<evidence type="ECO:0000256" key="2">
    <source>
        <dbReference type="ARBA" id="ARBA00022692"/>
    </source>
</evidence>
<feature type="repeat" description="ANK" evidence="7">
    <location>
        <begin position="92"/>
        <end position="114"/>
    </location>
</feature>
<keyword evidence="6 8" id="KW-0472">Membrane</keyword>
<dbReference type="Proteomes" id="UP000032180">
    <property type="component" value="Chromosome 7"/>
</dbReference>
<accession>A0A0D9WZR8</accession>
<evidence type="ECO:0000313" key="11">
    <source>
        <dbReference type="Proteomes" id="UP000032180"/>
    </source>
</evidence>
<evidence type="ECO:0000256" key="6">
    <source>
        <dbReference type="ARBA" id="ARBA00023136"/>
    </source>
</evidence>
<dbReference type="Gene3D" id="1.25.40.20">
    <property type="entry name" value="Ankyrin repeat-containing domain"/>
    <property type="match status" value="3"/>
</dbReference>
<dbReference type="PANTHER" id="PTHR24186">
    <property type="entry name" value="PROTEIN PHOSPHATASE 1 REGULATORY SUBUNIT"/>
    <property type="match status" value="1"/>
</dbReference>
<keyword evidence="4 8" id="KW-1133">Transmembrane helix</keyword>
<dbReference type="InterPro" id="IPR026961">
    <property type="entry name" value="PGG_dom"/>
</dbReference>
<dbReference type="Pfam" id="PF13857">
    <property type="entry name" value="Ank_5"/>
    <property type="match status" value="1"/>
</dbReference>
<reference evidence="10" key="3">
    <citation type="submission" date="2015-04" db="UniProtKB">
        <authorList>
            <consortium name="EnsemblPlants"/>
        </authorList>
    </citation>
    <scope>IDENTIFICATION</scope>
</reference>
<dbReference type="Pfam" id="PF12796">
    <property type="entry name" value="Ank_2"/>
    <property type="match status" value="2"/>
</dbReference>
<dbReference type="InterPro" id="IPR036770">
    <property type="entry name" value="Ankyrin_rpt-contain_sf"/>
</dbReference>
<sequence length="527" mass="57581">MARRRGTTRLLGVTSNGSTALRVVASHGHIELAALICQRAPSLVATRNRCLDTPLHCAARTGHREVAACLLRTLQAAVMEHVEVTLQAKNKTGATALHEAVRHRRFEVVDLLMEAAPWLASVTTEGGVSALYMAATVDSLRMVTIIEALLRPSQIGEPSLASVAGPEGRTALHVAATGIKEIAEAILRWEPEGPELLTRVDSSGKTPLHFAIIYGMLDIVRLFLDGYASLDLASISDKEGSYPLHAAAMFGRTRIIDERVKKCPNYYELVDDKGRTFLHIAVEHDREMVVRHICQNDMFAMLLNSTDSDGNTPLHLAVKYGYPRIVYLLLGTGVDTCITNNDGHTARDLACCALAPGQFYYFLYPHFLVYKCLKHVRAPYSLEGVHALNLDRKPVVDDDASKQQDNMRKNGTIASVLIASVAFAAAFTVPGGIITDDHARAGTAVLARRFTFRVFVVTDAMAFLCSIVATCYLIHGTARETPRDQRLIYYLLAAGLVSWGAQFLIGAFALGFHLVLGTANRGLMIFV</sequence>
<feature type="domain" description="PGG" evidence="9">
    <location>
        <begin position="402"/>
        <end position="514"/>
    </location>
</feature>
<comment type="subcellular location">
    <subcellularLocation>
        <location evidence="1">Membrane</location>
        <topology evidence="1">Multi-pass membrane protein</topology>
    </subcellularLocation>
</comment>
<keyword evidence="3" id="KW-0677">Repeat</keyword>